<evidence type="ECO:0000313" key="17">
    <source>
        <dbReference type="Proteomes" id="UP000822369"/>
    </source>
</evidence>
<dbReference type="Proteomes" id="UP000822369">
    <property type="component" value="Unassembled WGS sequence"/>
</dbReference>
<evidence type="ECO:0000256" key="11">
    <source>
        <dbReference type="ARBA" id="ARBA00023180"/>
    </source>
</evidence>
<feature type="transmembrane region" description="Helical" evidence="14">
    <location>
        <begin position="236"/>
        <end position="257"/>
    </location>
</feature>
<comment type="subcellular location">
    <subcellularLocation>
        <location evidence="1 14">Cell membrane</location>
        <topology evidence="1 14">Multi-pass membrane protein</topology>
    </subcellularLocation>
</comment>
<accession>A0A9D3B779</accession>
<dbReference type="OMA" id="PACHIAP"/>
<dbReference type="InterPro" id="IPR000276">
    <property type="entry name" value="GPCR_Rhodpsn"/>
</dbReference>
<dbReference type="Gene3D" id="1.20.1070.10">
    <property type="entry name" value="Rhodopsin 7-helix transmembrane proteins"/>
    <property type="match status" value="1"/>
</dbReference>
<gene>
    <name evidence="16" type="ORF">G4P62_003830</name>
</gene>
<feature type="transmembrane region" description="Helical" evidence="14">
    <location>
        <begin position="96"/>
        <end position="118"/>
    </location>
</feature>
<dbReference type="GO" id="GO:0005886">
    <property type="term" value="C:plasma membrane"/>
    <property type="evidence" value="ECO:0007669"/>
    <property type="project" value="UniProtKB-SubCell"/>
</dbReference>
<dbReference type="InterPro" id="IPR000725">
    <property type="entry name" value="Olfact_rcpt"/>
</dbReference>
<proteinExistence type="inferred from homology"/>
<keyword evidence="10 13" id="KW-0675">Receptor</keyword>
<evidence type="ECO:0000256" key="8">
    <source>
        <dbReference type="ARBA" id="ARBA00023136"/>
    </source>
</evidence>
<evidence type="ECO:0000256" key="12">
    <source>
        <dbReference type="ARBA" id="ARBA00023224"/>
    </source>
</evidence>
<comment type="similarity">
    <text evidence="13">Belongs to the G-protein coupled receptor 1 family.</text>
</comment>
<evidence type="ECO:0000256" key="14">
    <source>
        <dbReference type="RuleBase" id="RU363047"/>
    </source>
</evidence>
<protein>
    <recommendedName>
        <fullName evidence="14">Olfactory receptor</fullName>
    </recommendedName>
</protein>
<dbReference type="InterPro" id="IPR052921">
    <property type="entry name" value="GPCR1_Superfamily_Member"/>
</dbReference>
<evidence type="ECO:0000313" key="16">
    <source>
        <dbReference type="EMBL" id="KAF7199342.1"/>
    </source>
</evidence>
<keyword evidence="4 13" id="KW-0812">Transmembrane</keyword>
<keyword evidence="12 13" id="KW-0807">Transducer</keyword>
<feature type="domain" description="G-protein coupled receptors family 1 profile" evidence="15">
    <location>
        <begin position="39"/>
        <end position="287"/>
    </location>
</feature>
<evidence type="ECO:0000256" key="10">
    <source>
        <dbReference type="ARBA" id="ARBA00023170"/>
    </source>
</evidence>
<evidence type="ECO:0000256" key="9">
    <source>
        <dbReference type="ARBA" id="ARBA00023157"/>
    </source>
</evidence>
<feature type="transmembrane region" description="Helical" evidence="14">
    <location>
        <begin position="191"/>
        <end position="215"/>
    </location>
</feature>
<reference evidence="16" key="1">
    <citation type="submission" date="2020-03" db="EMBL/GenBank/DDBJ databases">
        <title>Intra-Species Differences in Population Size shape Life History and Genome Evolution.</title>
        <authorList>
            <person name="Willemsen D."/>
            <person name="Cui R."/>
            <person name="Valenzano D.R."/>
        </authorList>
    </citation>
    <scope>NUCLEOTIDE SEQUENCE</scope>
    <source>
        <strain evidence="16">GRZ</strain>
        <tissue evidence="16">Whole</tissue>
    </source>
</reference>
<sequence length="306" mass="35284">MDKDNNFSYITLSGYVEMNKYRYLYFAVLFIVYAIIICSNSTIVYIIWTNKNLHEPMYIFIAALLLNCVAYATTVYPKLLIDFVSEKQIISYSACLFQFFSFYSIGGTEFLLLAAMAFDRYVSICKPLMYSTIMTKTTVNNFLILAWIIPLIFFAAETYMIAKAELCSFDLKGILCNNSILRLHCVKSEALTILGLATFLNIAVLPLVFTVSTYTKIVWVSFQKCKTFRRKAAETCIPHLLVLITFFYLAAYNIIIVRVKSDFPQIVNFILTLQLFLYHPLLNPVIYGLKMKEISKRLKLFCFCKA</sequence>
<evidence type="ECO:0000256" key="7">
    <source>
        <dbReference type="ARBA" id="ARBA00023040"/>
    </source>
</evidence>
<comment type="caution">
    <text evidence="16">The sequence shown here is derived from an EMBL/GenBank/DDBJ whole genome shotgun (WGS) entry which is preliminary data.</text>
</comment>
<evidence type="ECO:0000256" key="13">
    <source>
        <dbReference type="RuleBase" id="RU000688"/>
    </source>
</evidence>
<evidence type="ECO:0000256" key="4">
    <source>
        <dbReference type="ARBA" id="ARBA00022692"/>
    </source>
</evidence>
<name>A0A9D3B779_NOTFU</name>
<dbReference type="KEGG" id="nfu:107376888"/>
<keyword evidence="7 13" id="KW-0297">G-protein coupled receptor</keyword>
<dbReference type="InterPro" id="IPR017452">
    <property type="entry name" value="GPCR_Rhodpsn_7TM"/>
</dbReference>
<organism evidence="16 17">
    <name type="scientific">Nothobranchius furzeri</name>
    <name type="common">Turquoise killifish</name>
    <dbReference type="NCBI Taxonomy" id="105023"/>
    <lineage>
        <taxon>Eukaryota</taxon>
        <taxon>Metazoa</taxon>
        <taxon>Chordata</taxon>
        <taxon>Craniata</taxon>
        <taxon>Vertebrata</taxon>
        <taxon>Euteleostomi</taxon>
        <taxon>Actinopterygii</taxon>
        <taxon>Neopterygii</taxon>
        <taxon>Teleostei</taxon>
        <taxon>Neoteleostei</taxon>
        <taxon>Acanthomorphata</taxon>
        <taxon>Ovalentaria</taxon>
        <taxon>Atherinomorphae</taxon>
        <taxon>Cyprinodontiformes</taxon>
        <taxon>Nothobranchiidae</taxon>
        <taxon>Nothobranchius</taxon>
    </lineage>
</organism>
<feature type="transmembrane region" description="Helical" evidence="14">
    <location>
        <begin position="139"/>
        <end position="162"/>
    </location>
</feature>
<keyword evidence="3 14" id="KW-0716">Sensory transduction</keyword>
<keyword evidence="8 14" id="KW-0472">Membrane</keyword>
<dbReference type="AlphaFoldDB" id="A0A9D3B779"/>
<dbReference type="GO" id="GO:0005549">
    <property type="term" value="F:odorant binding"/>
    <property type="evidence" value="ECO:0007669"/>
    <property type="project" value="TreeGrafter"/>
</dbReference>
<dbReference type="EMBL" id="JAAVVJ010000063">
    <property type="protein sequence ID" value="KAF7199342.1"/>
    <property type="molecule type" value="Genomic_DNA"/>
</dbReference>
<evidence type="ECO:0000256" key="2">
    <source>
        <dbReference type="ARBA" id="ARBA00022475"/>
    </source>
</evidence>
<dbReference type="PANTHER" id="PTHR26451:SF847">
    <property type="entry name" value="ODORANT RECEPTOR-RELATED"/>
    <property type="match status" value="1"/>
</dbReference>
<dbReference type="PROSITE" id="PS50262">
    <property type="entry name" value="G_PROTEIN_RECEP_F1_2"/>
    <property type="match status" value="1"/>
</dbReference>
<keyword evidence="9" id="KW-1015">Disulfide bond</keyword>
<feature type="transmembrane region" description="Helical" evidence="14">
    <location>
        <begin position="23"/>
        <end position="48"/>
    </location>
</feature>
<dbReference type="PROSITE" id="PS00237">
    <property type="entry name" value="G_PROTEIN_RECEP_F1_1"/>
    <property type="match status" value="1"/>
</dbReference>
<keyword evidence="6 14" id="KW-1133">Transmembrane helix</keyword>
<keyword evidence="2 14" id="KW-1003">Cell membrane</keyword>
<dbReference type="PRINTS" id="PR00245">
    <property type="entry name" value="OLFACTORYR"/>
</dbReference>
<keyword evidence="11" id="KW-0325">Glycoprotein</keyword>
<keyword evidence="5 14" id="KW-0552">Olfaction</keyword>
<dbReference type="PRINTS" id="PR00237">
    <property type="entry name" value="GPCRRHODOPSN"/>
</dbReference>
<dbReference type="FunFam" id="1.20.1070.10:FF:000024">
    <property type="entry name" value="Olfactory receptor"/>
    <property type="match status" value="1"/>
</dbReference>
<dbReference type="Pfam" id="PF13853">
    <property type="entry name" value="7tm_4"/>
    <property type="match status" value="1"/>
</dbReference>
<feature type="transmembrane region" description="Helical" evidence="14">
    <location>
        <begin position="57"/>
        <end position="76"/>
    </location>
</feature>
<dbReference type="GO" id="GO:0004984">
    <property type="term" value="F:olfactory receptor activity"/>
    <property type="evidence" value="ECO:0007669"/>
    <property type="project" value="InterPro"/>
</dbReference>
<evidence type="ECO:0000256" key="5">
    <source>
        <dbReference type="ARBA" id="ARBA00022725"/>
    </source>
</evidence>
<evidence type="ECO:0000256" key="1">
    <source>
        <dbReference type="ARBA" id="ARBA00004651"/>
    </source>
</evidence>
<evidence type="ECO:0000256" key="3">
    <source>
        <dbReference type="ARBA" id="ARBA00022606"/>
    </source>
</evidence>
<evidence type="ECO:0000256" key="6">
    <source>
        <dbReference type="ARBA" id="ARBA00022989"/>
    </source>
</evidence>
<evidence type="ECO:0000259" key="15">
    <source>
        <dbReference type="PROSITE" id="PS50262"/>
    </source>
</evidence>
<feature type="transmembrane region" description="Helical" evidence="14">
    <location>
        <begin position="269"/>
        <end position="289"/>
    </location>
</feature>
<dbReference type="GO" id="GO:0004930">
    <property type="term" value="F:G protein-coupled receptor activity"/>
    <property type="evidence" value="ECO:0007669"/>
    <property type="project" value="UniProtKB-KW"/>
</dbReference>
<dbReference type="SUPFAM" id="SSF81321">
    <property type="entry name" value="Family A G protein-coupled receptor-like"/>
    <property type="match status" value="1"/>
</dbReference>
<dbReference type="PANTHER" id="PTHR26451">
    <property type="entry name" value="G_PROTEIN_RECEP_F1_2 DOMAIN-CONTAINING PROTEIN"/>
    <property type="match status" value="1"/>
</dbReference>